<feature type="transmembrane region" description="Helical" evidence="2">
    <location>
        <begin position="389"/>
        <end position="407"/>
    </location>
</feature>
<feature type="transmembrane region" description="Helical" evidence="2">
    <location>
        <begin position="329"/>
        <end position="346"/>
    </location>
</feature>
<gene>
    <name evidence="4" type="ORF">BGE01nite_56540</name>
</gene>
<dbReference type="EMBL" id="BKAG01000091">
    <property type="protein sequence ID" value="GEP46363.1"/>
    <property type="molecule type" value="Genomic_DNA"/>
</dbReference>
<dbReference type="AlphaFoldDB" id="A0A512MI02"/>
<keyword evidence="5" id="KW-1185">Reference proteome</keyword>
<feature type="region of interest" description="Disordered" evidence="1">
    <location>
        <begin position="169"/>
        <end position="201"/>
    </location>
</feature>
<dbReference type="Proteomes" id="UP000321577">
    <property type="component" value="Unassembled WGS sequence"/>
</dbReference>
<evidence type="ECO:0000259" key="3">
    <source>
        <dbReference type="SMART" id="SM00460"/>
    </source>
</evidence>
<organism evidence="4 5">
    <name type="scientific">Brevifollis gellanilyticus</name>
    <dbReference type="NCBI Taxonomy" id="748831"/>
    <lineage>
        <taxon>Bacteria</taxon>
        <taxon>Pseudomonadati</taxon>
        <taxon>Verrucomicrobiota</taxon>
        <taxon>Verrucomicrobiia</taxon>
        <taxon>Verrucomicrobiales</taxon>
        <taxon>Verrucomicrobiaceae</taxon>
    </lineage>
</organism>
<dbReference type="Pfam" id="PF01841">
    <property type="entry name" value="Transglut_core"/>
    <property type="match status" value="1"/>
</dbReference>
<feature type="transmembrane region" description="Helical" evidence="2">
    <location>
        <begin position="493"/>
        <end position="512"/>
    </location>
</feature>
<feature type="transmembrane region" description="Helical" evidence="2">
    <location>
        <begin position="12"/>
        <end position="32"/>
    </location>
</feature>
<comment type="caution">
    <text evidence="4">The sequence shown here is derived from an EMBL/GenBank/DDBJ whole genome shotgun (WGS) entry which is preliminary data.</text>
</comment>
<name>A0A512MI02_9BACT</name>
<keyword evidence="2" id="KW-0472">Membrane</keyword>
<dbReference type="InterPro" id="IPR021878">
    <property type="entry name" value="TgpA_N"/>
</dbReference>
<evidence type="ECO:0000256" key="2">
    <source>
        <dbReference type="SAM" id="Phobius"/>
    </source>
</evidence>
<feature type="domain" description="Transglutaminase-like" evidence="3">
    <location>
        <begin position="735"/>
        <end position="806"/>
    </location>
</feature>
<dbReference type="PANTHER" id="PTHR42736">
    <property type="entry name" value="PROTEIN-GLUTAMINE GAMMA-GLUTAMYLTRANSFERASE"/>
    <property type="match status" value="1"/>
</dbReference>
<keyword evidence="2" id="KW-1133">Transmembrane helix</keyword>
<dbReference type="InterPro" id="IPR038765">
    <property type="entry name" value="Papain-like_cys_pep_sf"/>
</dbReference>
<accession>A0A512MI02</accession>
<reference evidence="4 5" key="1">
    <citation type="submission" date="2019-07" db="EMBL/GenBank/DDBJ databases">
        <title>Whole genome shotgun sequence of Brevifollis gellanilyticus NBRC 108608.</title>
        <authorList>
            <person name="Hosoyama A."/>
            <person name="Uohara A."/>
            <person name="Ohji S."/>
            <person name="Ichikawa N."/>
        </authorList>
    </citation>
    <scope>NUCLEOTIDE SEQUENCE [LARGE SCALE GENOMIC DNA]</scope>
    <source>
        <strain evidence="4 5">NBRC 108608</strain>
    </source>
</reference>
<feature type="transmembrane region" description="Helical" evidence="2">
    <location>
        <begin position="463"/>
        <end position="481"/>
    </location>
</feature>
<dbReference type="InterPro" id="IPR025403">
    <property type="entry name" value="TgpA-like_C"/>
</dbReference>
<dbReference type="InterPro" id="IPR002931">
    <property type="entry name" value="Transglutaminase-like"/>
</dbReference>
<dbReference type="OrthoDB" id="175652at2"/>
<feature type="transmembrane region" description="Helical" evidence="2">
    <location>
        <begin position="882"/>
        <end position="902"/>
    </location>
</feature>
<evidence type="ECO:0000313" key="5">
    <source>
        <dbReference type="Proteomes" id="UP000321577"/>
    </source>
</evidence>
<dbReference type="Pfam" id="PF11992">
    <property type="entry name" value="TgpA_N"/>
    <property type="match status" value="1"/>
</dbReference>
<evidence type="ECO:0000256" key="1">
    <source>
        <dbReference type="SAM" id="MobiDB-lite"/>
    </source>
</evidence>
<dbReference type="Pfam" id="PF13559">
    <property type="entry name" value="DUF4129"/>
    <property type="match status" value="1"/>
</dbReference>
<protein>
    <submittedName>
        <fullName evidence="4">Transglutaminase</fullName>
    </submittedName>
</protein>
<dbReference type="RefSeq" id="WP_146856161.1">
    <property type="nucleotide sequence ID" value="NZ_BKAG01000091.1"/>
</dbReference>
<proteinExistence type="predicted"/>
<sequence length="987" mass="108676">MKSRKSNTTLVRWNLHTVSLTGIVLAMGYAGAVQNNGVAYGLCFITFVLGLMSWLRARENLRGIEVSMGRLGGGKAGEMARLPLELHASTGQGVWGVEVISADGDGRWTFLEEISAGQSSQVSVPVKIAQAGVQQSVRVLLRSSYPLGFFSAEREIEIAAARRIHPKAEGKLPLPKPDRPITGQNLATSPAGGRPGREGDDFAGLREWHAGDSLKHVDWRAVARGRPMLVKQWSSGSTQAVTLDWEKLDLPDPARASQMARWIEEAEISGTPYAMRLPGMEIEASIGPAHAQRCLDALSETSAATQPAIKRASHRLPAGHEHSAHLPPWPLLVLCIILSIASLLMLDVVPASTVALFLGCVGLRLGLLEKGWRTQGKGPPPPGPTRPRSATFLGLSVLVAGVILVQISTGNLFSMESGIAVLLVLLGGKLIESRTPHDFQVLSLVGWFLCLCGLLSTQTLTRSLWTFGTFAGIAVCMVRFRRGSDGWLPPMKLTSIMLMQALPVAVVLFLVFPRSSLGFLERIGTERTHVTGISSMMEPGKISKIAASDAVSFRVGFPDAPPPEPTLRYWRCLVLWQCDDGLTWQKGLPVAGHSSAWPTRNTDTRQIITLEPHGQKWLPGLDIPIHASDDGGTVLPDADDTISINRNVDNLRRFTITSRLTQQESEISESQKSAGLKLPSNISPRLKELAKEVRGQGRTNTQIAQQAVLHLQKQQFEYTLEPGTYEGPNALDEFLFERRVGFCEHFSGAFATLMRAAGVPARIVIGYMGGEWSDRGGYLIVRQADAHAWTEIWLENQGWTRVDPTAALVPARMTLDLRTLLAGGEEELERQRGSFFWRTLTNARLWWDSVEYDWYNTVISFDEESQIAWLNWLGLGQLRGHWMILISGVVMLLSLLGLLFWLRRPAPVRDPWLRLWLQLCRKLERQGAPARKPSEGPLNYAERVALAKPALAAQVRSLAREYAETRYGGDAAAQDWRAFQKSLQALG</sequence>
<feature type="transmembrane region" description="Helical" evidence="2">
    <location>
        <begin position="352"/>
        <end position="368"/>
    </location>
</feature>
<dbReference type="SUPFAM" id="SSF54001">
    <property type="entry name" value="Cysteine proteinases"/>
    <property type="match status" value="1"/>
</dbReference>
<dbReference type="Gene3D" id="3.10.620.30">
    <property type="match status" value="1"/>
</dbReference>
<dbReference type="PANTHER" id="PTHR42736:SF1">
    <property type="entry name" value="PROTEIN-GLUTAMINE GAMMA-GLUTAMYLTRANSFERASE"/>
    <property type="match status" value="1"/>
</dbReference>
<evidence type="ECO:0000313" key="4">
    <source>
        <dbReference type="EMBL" id="GEP46363.1"/>
    </source>
</evidence>
<dbReference type="SMART" id="SM00460">
    <property type="entry name" value="TGc"/>
    <property type="match status" value="1"/>
</dbReference>
<dbReference type="InterPro" id="IPR052901">
    <property type="entry name" value="Bact_TGase-like"/>
</dbReference>
<keyword evidence="2" id="KW-0812">Transmembrane</keyword>
<feature type="transmembrane region" description="Helical" evidence="2">
    <location>
        <begin position="38"/>
        <end position="55"/>
    </location>
</feature>